<organism evidence="7 8">
    <name type="scientific">Candidatus Faecalibacterium faecigallinarum</name>
    <dbReference type="NCBI Taxonomy" id="2838577"/>
    <lineage>
        <taxon>Bacteria</taxon>
        <taxon>Bacillati</taxon>
        <taxon>Bacillota</taxon>
        <taxon>Clostridia</taxon>
        <taxon>Eubacteriales</taxon>
        <taxon>Oscillospiraceae</taxon>
        <taxon>Faecalibacterium</taxon>
    </lineage>
</organism>
<feature type="domain" description="Sigma-54 factor interaction" evidence="5">
    <location>
        <begin position="329"/>
        <end position="552"/>
    </location>
</feature>
<dbReference type="PRINTS" id="PR01590">
    <property type="entry name" value="HTHFIS"/>
</dbReference>
<dbReference type="SUPFAM" id="SSF55785">
    <property type="entry name" value="PYP-like sensor domain (PAS domain)"/>
    <property type="match status" value="1"/>
</dbReference>
<dbReference type="GO" id="GO:0000156">
    <property type="term" value="F:phosphorelay response regulator activity"/>
    <property type="evidence" value="ECO:0007669"/>
    <property type="project" value="InterPro"/>
</dbReference>
<dbReference type="Gene3D" id="3.40.50.2300">
    <property type="match status" value="1"/>
</dbReference>
<evidence type="ECO:0000313" key="7">
    <source>
        <dbReference type="EMBL" id="HJC46219.1"/>
    </source>
</evidence>
<dbReference type="Pfam" id="PF25601">
    <property type="entry name" value="AAA_lid_14"/>
    <property type="match status" value="1"/>
</dbReference>
<evidence type="ECO:0000259" key="6">
    <source>
        <dbReference type="PROSITE" id="PS50112"/>
    </source>
</evidence>
<evidence type="ECO:0000256" key="3">
    <source>
        <dbReference type="ARBA" id="ARBA00023015"/>
    </source>
</evidence>
<dbReference type="GO" id="GO:0005524">
    <property type="term" value="F:ATP binding"/>
    <property type="evidence" value="ECO:0007669"/>
    <property type="project" value="UniProtKB-KW"/>
</dbReference>
<keyword evidence="4" id="KW-0804">Transcription</keyword>
<dbReference type="AlphaFoldDB" id="A0A9D2P9S8"/>
<dbReference type="Proteomes" id="UP000823906">
    <property type="component" value="Unassembled WGS sequence"/>
</dbReference>
<dbReference type="Gene3D" id="3.30.450.20">
    <property type="entry name" value="PAS domain"/>
    <property type="match status" value="1"/>
</dbReference>
<keyword evidence="2" id="KW-0067">ATP-binding</keyword>
<dbReference type="InterPro" id="IPR002078">
    <property type="entry name" value="Sigma_54_int"/>
</dbReference>
<evidence type="ECO:0000259" key="5">
    <source>
        <dbReference type="PROSITE" id="PS50045"/>
    </source>
</evidence>
<dbReference type="SUPFAM" id="SSF159800">
    <property type="entry name" value="PrpR receptor domain-like"/>
    <property type="match status" value="1"/>
</dbReference>
<dbReference type="SUPFAM" id="SSF46689">
    <property type="entry name" value="Homeodomain-like"/>
    <property type="match status" value="1"/>
</dbReference>
<dbReference type="Gene3D" id="1.10.8.60">
    <property type="match status" value="1"/>
</dbReference>
<dbReference type="Pfam" id="PF06506">
    <property type="entry name" value="PrpR_N"/>
    <property type="match status" value="1"/>
</dbReference>
<dbReference type="InterPro" id="IPR009057">
    <property type="entry name" value="Homeodomain-like_sf"/>
</dbReference>
<dbReference type="CDD" id="cd00009">
    <property type="entry name" value="AAA"/>
    <property type="match status" value="1"/>
</dbReference>
<reference evidence="7" key="2">
    <citation type="submission" date="2021-04" db="EMBL/GenBank/DDBJ databases">
        <authorList>
            <person name="Gilroy R."/>
        </authorList>
    </citation>
    <scope>NUCLEOTIDE SEQUENCE</scope>
    <source>
        <strain evidence="7">ChiSjej5B23-2810</strain>
    </source>
</reference>
<accession>A0A9D2P9S8</accession>
<dbReference type="InterPro" id="IPR027417">
    <property type="entry name" value="P-loop_NTPase"/>
</dbReference>
<evidence type="ECO:0000256" key="4">
    <source>
        <dbReference type="ARBA" id="ARBA00023163"/>
    </source>
</evidence>
<dbReference type="InterPro" id="IPR035965">
    <property type="entry name" value="PAS-like_dom_sf"/>
</dbReference>
<dbReference type="SMART" id="SM00091">
    <property type="entry name" value="PAS"/>
    <property type="match status" value="1"/>
</dbReference>
<dbReference type="GO" id="GO:0043565">
    <property type="term" value="F:sequence-specific DNA binding"/>
    <property type="evidence" value="ECO:0007669"/>
    <property type="project" value="InterPro"/>
</dbReference>
<dbReference type="Pfam" id="PF00158">
    <property type="entry name" value="Sigma54_activat"/>
    <property type="match status" value="1"/>
</dbReference>
<dbReference type="PROSITE" id="PS50112">
    <property type="entry name" value="PAS"/>
    <property type="match status" value="1"/>
</dbReference>
<dbReference type="Gene3D" id="3.40.50.300">
    <property type="entry name" value="P-loop containing nucleotide triphosphate hydrolases"/>
    <property type="match status" value="1"/>
</dbReference>
<dbReference type="InterPro" id="IPR002197">
    <property type="entry name" value="HTH_Fis"/>
</dbReference>
<feature type="domain" description="PAS" evidence="6">
    <location>
        <begin position="197"/>
        <end position="241"/>
    </location>
</feature>
<name>A0A9D2P9S8_9FIRM</name>
<dbReference type="PROSITE" id="PS50045">
    <property type="entry name" value="SIGMA54_INTERACT_4"/>
    <property type="match status" value="1"/>
</dbReference>
<evidence type="ECO:0000256" key="1">
    <source>
        <dbReference type="ARBA" id="ARBA00022741"/>
    </source>
</evidence>
<dbReference type="EMBL" id="DWWN01000059">
    <property type="protein sequence ID" value="HJC46219.1"/>
    <property type="molecule type" value="Genomic_DNA"/>
</dbReference>
<keyword evidence="3" id="KW-0805">Transcription regulation</keyword>
<sequence>MAKVAVLVPYLEMREIARPMLEGYDHIQAMCVEYATTDTIAERARTLEAQGCELIVSRGLQARIIRPLLKIPVVEMRITAQELGSGIVAFKRELGAGHPRLALIGFANMFCDTSCFDDLFDVELRRYMVEHSNQLVPYVEQAARDGCVGIVGGDLVCETARRLGLPCKFTSSGEESIREALDTANRICTAIDQEKRNSAEMDAMLNYTFSGIMQVDRDGSVRRINRAGYDLLGKAPGELLGWPITQLLPNLSEKVLQDTLYQGKEAYAFLLDINHKAVIVNIAPVEVDGEIEGAVLTFQEGRRITEMDNELRRELYQRGFIAKYNFDNLVCESAESRQMIALARRIAKYAAPVMITGESGTGKSILAQCIHNESLMRKNAFVPLDCSAWMPETLDNMLFGNYSLRHDTGDSMAELAQNGTLYLSHMEALPLETQYKLLNLIRGRFLHNGSNRPTSTSVRVIASSDVNLISRVEKGEFRSDLYYALTVLSLELLPLRRRRADIMGWVNCKLQEWQERYKRYVHLTQGAQNFLQAYDWPGNLNQIDNVCERIVLLTEKRNIDEVFVRRQLEQVTPKLLPGSDRVVLYKDQKAVQIAELLRKYNGNRERVAAELGVSKTTLWRYIKKFGIEEDYSY</sequence>
<dbReference type="InterPro" id="IPR000014">
    <property type="entry name" value="PAS"/>
</dbReference>
<dbReference type="PANTHER" id="PTHR32071">
    <property type="entry name" value="TRANSCRIPTIONAL REGULATORY PROTEIN"/>
    <property type="match status" value="1"/>
</dbReference>
<evidence type="ECO:0000256" key="2">
    <source>
        <dbReference type="ARBA" id="ARBA00022840"/>
    </source>
</evidence>
<dbReference type="PROSITE" id="PS00675">
    <property type="entry name" value="SIGMA54_INTERACT_1"/>
    <property type="match status" value="1"/>
</dbReference>
<proteinExistence type="predicted"/>
<dbReference type="SUPFAM" id="SSF52540">
    <property type="entry name" value="P-loop containing nucleoside triphosphate hydrolases"/>
    <property type="match status" value="1"/>
</dbReference>
<dbReference type="GO" id="GO:0006355">
    <property type="term" value="P:regulation of DNA-templated transcription"/>
    <property type="evidence" value="ECO:0007669"/>
    <property type="project" value="InterPro"/>
</dbReference>
<dbReference type="InterPro" id="IPR025662">
    <property type="entry name" value="Sigma_54_int_dom_ATP-bd_1"/>
</dbReference>
<keyword evidence="1" id="KW-0547">Nucleotide-binding</keyword>
<dbReference type="Gene3D" id="3.40.50.10660">
    <property type="entry name" value="PrpR receptor domain-like"/>
    <property type="match status" value="1"/>
</dbReference>
<dbReference type="InterPro" id="IPR010524">
    <property type="entry name" value="Sig_transdc_resp-reg_PrpR_N"/>
</dbReference>
<dbReference type="Gene3D" id="1.10.10.60">
    <property type="entry name" value="Homeodomain-like"/>
    <property type="match status" value="1"/>
</dbReference>
<reference evidence="7" key="1">
    <citation type="journal article" date="2021" name="PeerJ">
        <title>Extensive microbial diversity within the chicken gut microbiome revealed by metagenomics and culture.</title>
        <authorList>
            <person name="Gilroy R."/>
            <person name="Ravi A."/>
            <person name="Getino M."/>
            <person name="Pursley I."/>
            <person name="Horton D.L."/>
            <person name="Alikhan N.F."/>
            <person name="Baker D."/>
            <person name="Gharbi K."/>
            <person name="Hall N."/>
            <person name="Watson M."/>
            <person name="Adriaenssens E.M."/>
            <person name="Foster-Nyarko E."/>
            <person name="Jarju S."/>
            <person name="Secka A."/>
            <person name="Antonio M."/>
            <person name="Oren A."/>
            <person name="Chaudhuri R.R."/>
            <person name="La Ragione R."/>
            <person name="Hildebrand F."/>
            <person name="Pallen M.J."/>
        </authorList>
    </citation>
    <scope>NUCLEOTIDE SEQUENCE</scope>
    <source>
        <strain evidence="7">ChiSjej5B23-2810</strain>
    </source>
</reference>
<dbReference type="InterPro" id="IPR058031">
    <property type="entry name" value="AAA_lid_NorR"/>
</dbReference>
<gene>
    <name evidence="7" type="ORF">H9703_08825</name>
</gene>
<evidence type="ECO:0000313" key="8">
    <source>
        <dbReference type="Proteomes" id="UP000823906"/>
    </source>
</evidence>
<protein>
    <submittedName>
        <fullName evidence="7">Sigma 54-interacting transcriptional regulator</fullName>
    </submittedName>
</protein>
<dbReference type="Pfam" id="PF02954">
    <property type="entry name" value="HTH_8"/>
    <property type="match status" value="1"/>
</dbReference>
<comment type="caution">
    <text evidence="7">The sequence shown here is derived from an EMBL/GenBank/DDBJ whole genome shotgun (WGS) entry which is preliminary data.</text>
</comment>